<evidence type="ECO:0000256" key="5">
    <source>
        <dbReference type="SAM" id="MobiDB-lite"/>
    </source>
</evidence>
<dbReference type="EMBL" id="JAAAWN010000004">
    <property type="protein sequence ID" value="NDV90472.1"/>
    <property type="molecule type" value="Genomic_DNA"/>
</dbReference>
<comment type="caution">
    <text evidence="7">The sequence shown here is derived from an EMBL/GenBank/DDBJ whole genome shotgun (WGS) entry which is preliminary data.</text>
</comment>
<dbReference type="GO" id="GO:0003677">
    <property type="term" value="F:DNA binding"/>
    <property type="evidence" value="ECO:0007669"/>
    <property type="project" value="UniProtKB-KW"/>
</dbReference>
<protein>
    <submittedName>
        <fullName evidence="7">MerR family transcriptional regulator</fullName>
    </submittedName>
</protein>
<evidence type="ECO:0000256" key="4">
    <source>
        <dbReference type="ARBA" id="ARBA00023163"/>
    </source>
</evidence>
<dbReference type="InterPro" id="IPR047057">
    <property type="entry name" value="MerR_fam"/>
</dbReference>
<keyword evidence="2" id="KW-0805">Transcription regulation</keyword>
<evidence type="ECO:0000259" key="6">
    <source>
        <dbReference type="PROSITE" id="PS50937"/>
    </source>
</evidence>
<accession>A0A7X5LJF8</accession>
<evidence type="ECO:0000256" key="2">
    <source>
        <dbReference type="ARBA" id="ARBA00023015"/>
    </source>
</evidence>
<dbReference type="InterPro" id="IPR009061">
    <property type="entry name" value="DNA-bd_dom_put_sf"/>
</dbReference>
<evidence type="ECO:0000256" key="3">
    <source>
        <dbReference type="ARBA" id="ARBA00023125"/>
    </source>
</evidence>
<dbReference type="Pfam" id="PF13411">
    <property type="entry name" value="MerR_1"/>
    <property type="match status" value="1"/>
</dbReference>
<keyword evidence="1" id="KW-0678">Repressor</keyword>
<evidence type="ECO:0000313" key="8">
    <source>
        <dbReference type="Proteomes" id="UP000470213"/>
    </source>
</evidence>
<feature type="domain" description="HTH merR-type" evidence="6">
    <location>
        <begin position="3"/>
        <end position="71"/>
    </location>
</feature>
<dbReference type="InterPro" id="IPR000551">
    <property type="entry name" value="MerR-type_HTH_dom"/>
</dbReference>
<reference evidence="7 8" key="1">
    <citation type="submission" date="2020-01" db="EMBL/GenBank/DDBJ databases">
        <authorList>
            <person name="Chen J."/>
            <person name="Zhu S."/>
            <person name="Yang J."/>
        </authorList>
    </citation>
    <scope>NUCLEOTIDE SEQUENCE [LARGE SCALE GENOMIC DNA]</scope>
    <source>
        <strain evidence="7 8">345S023</strain>
    </source>
</reference>
<dbReference type="SUPFAM" id="SSF46955">
    <property type="entry name" value="Putative DNA-binding domain"/>
    <property type="match status" value="1"/>
</dbReference>
<dbReference type="RefSeq" id="WP_163084061.1">
    <property type="nucleotide sequence ID" value="NZ_JAAAWN010000004.1"/>
</dbReference>
<keyword evidence="8" id="KW-1185">Reference proteome</keyword>
<keyword evidence="4" id="KW-0804">Transcription</keyword>
<sequence>MAEYTIEQLEDLTGFARRTIRYYIQQGLVEAPFGARKTPRYTERHVEQLLLVRKYKEAGLNLSRIASLLQTQGVLGEHLPHADASSEPSSKPSSQPSSKHSPQGKAAGDISFVSRIHIADGVSLDVDSARCNLTQHQLRDLANSIVSQLQQQLNPQEQQGPQGATNE</sequence>
<organism evidence="7 8">
    <name type="scientific">Alteromonas profundi</name>
    <dbReference type="NCBI Taxonomy" id="2696062"/>
    <lineage>
        <taxon>Bacteria</taxon>
        <taxon>Pseudomonadati</taxon>
        <taxon>Pseudomonadota</taxon>
        <taxon>Gammaproteobacteria</taxon>
        <taxon>Alteromonadales</taxon>
        <taxon>Alteromonadaceae</taxon>
        <taxon>Alteromonas/Salinimonas group</taxon>
        <taxon>Alteromonas</taxon>
    </lineage>
</organism>
<dbReference type="PANTHER" id="PTHR30204:SF69">
    <property type="entry name" value="MERR-FAMILY TRANSCRIPTIONAL REGULATOR"/>
    <property type="match status" value="1"/>
</dbReference>
<proteinExistence type="predicted"/>
<feature type="region of interest" description="Disordered" evidence="5">
    <location>
        <begin position="77"/>
        <end position="106"/>
    </location>
</feature>
<dbReference type="PROSITE" id="PS50937">
    <property type="entry name" value="HTH_MERR_2"/>
    <property type="match status" value="1"/>
</dbReference>
<name>A0A7X5LJF8_9ALTE</name>
<feature type="compositionally biased region" description="Low complexity" evidence="5">
    <location>
        <begin position="85"/>
        <end position="103"/>
    </location>
</feature>
<keyword evidence="3" id="KW-0238">DNA-binding</keyword>
<evidence type="ECO:0000313" key="7">
    <source>
        <dbReference type="EMBL" id="NDV90472.1"/>
    </source>
</evidence>
<evidence type="ECO:0000256" key="1">
    <source>
        <dbReference type="ARBA" id="ARBA00022491"/>
    </source>
</evidence>
<dbReference type="CDD" id="cd00592">
    <property type="entry name" value="HTH_MerR-like"/>
    <property type="match status" value="1"/>
</dbReference>
<dbReference type="GO" id="GO:0003700">
    <property type="term" value="F:DNA-binding transcription factor activity"/>
    <property type="evidence" value="ECO:0007669"/>
    <property type="project" value="InterPro"/>
</dbReference>
<dbReference type="Proteomes" id="UP000470213">
    <property type="component" value="Unassembled WGS sequence"/>
</dbReference>
<dbReference type="Gene3D" id="1.10.1660.10">
    <property type="match status" value="1"/>
</dbReference>
<dbReference type="PANTHER" id="PTHR30204">
    <property type="entry name" value="REDOX-CYCLING DRUG-SENSING TRANSCRIPTIONAL ACTIVATOR SOXR"/>
    <property type="match status" value="1"/>
</dbReference>
<dbReference type="AlphaFoldDB" id="A0A7X5LJF8"/>
<dbReference type="SMART" id="SM00422">
    <property type="entry name" value="HTH_MERR"/>
    <property type="match status" value="1"/>
</dbReference>
<gene>
    <name evidence="7" type="ORF">GTH32_04575</name>
</gene>